<keyword evidence="2" id="KW-1185">Reference proteome</keyword>
<dbReference type="EMBL" id="CM055096">
    <property type="protein sequence ID" value="KAJ7556301.1"/>
    <property type="molecule type" value="Genomic_DNA"/>
</dbReference>
<organism evidence="1 2">
    <name type="scientific">Diphasiastrum complanatum</name>
    <name type="common">Issler's clubmoss</name>
    <name type="synonym">Lycopodium complanatum</name>
    <dbReference type="NCBI Taxonomy" id="34168"/>
    <lineage>
        <taxon>Eukaryota</taxon>
        <taxon>Viridiplantae</taxon>
        <taxon>Streptophyta</taxon>
        <taxon>Embryophyta</taxon>
        <taxon>Tracheophyta</taxon>
        <taxon>Lycopodiopsida</taxon>
        <taxon>Lycopodiales</taxon>
        <taxon>Lycopodiaceae</taxon>
        <taxon>Lycopodioideae</taxon>
        <taxon>Diphasiastrum</taxon>
    </lineage>
</organism>
<evidence type="ECO:0000313" key="2">
    <source>
        <dbReference type="Proteomes" id="UP001162992"/>
    </source>
</evidence>
<reference evidence="2" key="1">
    <citation type="journal article" date="2024" name="Proc. Natl. Acad. Sci. U.S.A.">
        <title>Extraordinary preservation of gene collinearity over three hundred million years revealed in homosporous lycophytes.</title>
        <authorList>
            <person name="Li C."/>
            <person name="Wickell D."/>
            <person name="Kuo L.Y."/>
            <person name="Chen X."/>
            <person name="Nie B."/>
            <person name="Liao X."/>
            <person name="Peng D."/>
            <person name="Ji J."/>
            <person name="Jenkins J."/>
            <person name="Williams M."/>
            <person name="Shu S."/>
            <person name="Plott C."/>
            <person name="Barry K."/>
            <person name="Rajasekar S."/>
            <person name="Grimwood J."/>
            <person name="Han X."/>
            <person name="Sun S."/>
            <person name="Hou Z."/>
            <person name="He W."/>
            <person name="Dai G."/>
            <person name="Sun C."/>
            <person name="Schmutz J."/>
            <person name="Leebens-Mack J.H."/>
            <person name="Li F.W."/>
            <person name="Wang L."/>
        </authorList>
    </citation>
    <scope>NUCLEOTIDE SEQUENCE [LARGE SCALE GENOMIC DNA]</scope>
    <source>
        <strain evidence="2">cv. PW_Plant_1</strain>
    </source>
</reference>
<accession>A0ACC2DPS6</accession>
<proteinExistence type="predicted"/>
<evidence type="ECO:0000313" key="1">
    <source>
        <dbReference type="EMBL" id="KAJ7556301.1"/>
    </source>
</evidence>
<gene>
    <name evidence="1" type="ORF">O6H91_05G077900</name>
</gene>
<name>A0ACC2DPS6_DIPCM</name>
<sequence length="388" mass="43514">MQVDLEICGEFRRKKNDLVMAVQAQSPANPLLPDIRVRPEQLYARENNNVMPPVTFGTSNFEDSTIQSAAPAKVSNQLQLFDTIANLGHLQQQVSGAFPAEADDAFVCGFGIGSRKRPRVNGFVSSLPRRLAVADLSQSNATAAAVSPQSVGLSTGLHLTFRDELFEPLAPSSSGRMSTGFSYLSLLSEDLKPQLSKQREEIDEFIKNQEEQVRKTLEEKRQQHSRAILAIIENWLERTLREKELEVETVKTRNTELEEKIRNLFQQACAWQSRAKFNEAMMFALRSNLQQAVAISREQSKEGCGDSHQAGDAESSYPDDTDDAHARAFRENKQLKEQRSCKVCRRNDVSVLLLPCRHLCLCKECEATLDSCPLCRSFKSASVQVYLT</sequence>
<dbReference type="Proteomes" id="UP001162992">
    <property type="component" value="Chromosome 5"/>
</dbReference>
<comment type="caution">
    <text evidence="1">The sequence shown here is derived from an EMBL/GenBank/DDBJ whole genome shotgun (WGS) entry which is preliminary data.</text>
</comment>
<protein>
    <submittedName>
        <fullName evidence="1">Uncharacterized protein</fullName>
    </submittedName>
</protein>